<evidence type="ECO:0000256" key="2">
    <source>
        <dbReference type="ARBA" id="ARBA00022695"/>
    </source>
</evidence>
<dbReference type="InterPro" id="IPR029044">
    <property type="entry name" value="Nucleotide-diphossugar_trans"/>
</dbReference>
<dbReference type="PANTHER" id="PTHR32125">
    <property type="entry name" value="2-C-METHYL-D-ERYTHRITOL 4-PHOSPHATE CYTIDYLYLTRANSFERASE, CHLOROPLASTIC"/>
    <property type="match status" value="1"/>
</dbReference>
<evidence type="ECO:0000313" key="4">
    <source>
        <dbReference type="EMBL" id="MFC5727498.1"/>
    </source>
</evidence>
<organism evidence="4 5">
    <name type="scientific">Nocardioides vastitatis</name>
    <dbReference type="NCBI Taxonomy" id="2568655"/>
    <lineage>
        <taxon>Bacteria</taxon>
        <taxon>Bacillati</taxon>
        <taxon>Actinomycetota</taxon>
        <taxon>Actinomycetes</taxon>
        <taxon>Propionibacteriales</taxon>
        <taxon>Nocardioidaceae</taxon>
        <taxon>Nocardioides</taxon>
    </lineage>
</organism>
<dbReference type="SUPFAM" id="SSF53448">
    <property type="entry name" value="Nucleotide-diphospho-sugar transferases"/>
    <property type="match status" value="1"/>
</dbReference>
<accession>A0ABW0ZBF0</accession>
<dbReference type="PANTHER" id="PTHR32125:SF4">
    <property type="entry name" value="2-C-METHYL-D-ERYTHRITOL 4-PHOSPHATE CYTIDYLYLTRANSFERASE, CHLOROPLASTIC"/>
    <property type="match status" value="1"/>
</dbReference>
<dbReference type="Proteomes" id="UP001596072">
    <property type="component" value="Unassembled WGS sequence"/>
</dbReference>
<proteinExistence type="predicted"/>
<name>A0ABW0ZBF0_9ACTN</name>
<dbReference type="InterPro" id="IPR001763">
    <property type="entry name" value="Rhodanese-like_dom"/>
</dbReference>
<dbReference type="PROSITE" id="PS50206">
    <property type="entry name" value="RHODANESE_3"/>
    <property type="match status" value="1"/>
</dbReference>
<evidence type="ECO:0000259" key="3">
    <source>
        <dbReference type="PROSITE" id="PS50206"/>
    </source>
</evidence>
<dbReference type="InterPro" id="IPR034683">
    <property type="entry name" value="IspD/TarI"/>
</dbReference>
<dbReference type="GO" id="GO:0016779">
    <property type="term" value="F:nucleotidyltransferase activity"/>
    <property type="evidence" value="ECO:0007669"/>
    <property type="project" value="UniProtKB-KW"/>
</dbReference>
<dbReference type="EMBL" id="JBHSNS010000001">
    <property type="protein sequence ID" value="MFC5727498.1"/>
    <property type="molecule type" value="Genomic_DNA"/>
</dbReference>
<dbReference type="InterPro" id="IPR050088">
    <property type="entry name" value="IspD/TarI_cytidylyltransf_bact"/>
</dbReference>
<keyword evidence="1" id="KW-0808">Transferase</keyword>
<dbReference type="Pfam" id="PF01128">
    <property type="entry name" value="IspD"/>
    <property type="match status" value="1"/>
</dbReference>
<dbReference type="RefSeq" id="WP_136432063.1">
    <property type="nucleotide sequence ID" value="NZ_JBHSNS010000001.1"/>
</dbReference>
<evidence type="ECO:0000313" key="5">
    <source>
        <dbReference type="Proteomes" id="UP001596072"/>
    </source>
</evidence>
<reference evidence="5" key="1">
    <citation type="journal article" date="2019" name="Int. J. Syst. Evol. Microbiol.">
        <title>The Global Catalogue of Microorganisms (GCM) 10K type strain sequencing project: providing services to taxonomists for standard genome sequencing and annotation.</title>
        <authorList>
            <consortium name="The Broad Institute Genomics Platform"/>
            <consortium name="The Broad Institute Genome Sequencing Center for Infectious Disease"/>
            <person name="Wu L."/>
            <person name="Ma J."/>
        </authorList>
    </citation>
    <scope>NUCLEOTIDE SEQUENCE [LARGE SCALE GENOMIC DNA]</scope>
    <source>
        <strain evidence="5">YIM 94188</strain>
    </source>
</reference>
<feature type="domain" description="Rhodanese" evidence="3">
    <location>
        <begin position="39"/>
        <end position="80"/>
    </location>
</feature>
<sequence>MSAAIVVLAAGSGSRVGAEVNKVLLPLRDRPLLAWSLQAALAVPDADPIVVVCRPGERRSVGAALAPYVGRRDVLLIDGGSTRQQSEQAALDLVAPQVADGSIDVIAIHDGARPLAGADLFERVISTAREYGGAVPILELPGLLPRDPTTFPSPGGPGTRLVGVQTPQAFRARPLIAAYSAAAAARFDGTDTAAAFAEFAVSRDRTHRSDPDDPLTIRAVPAGPRNLKVTFAEDLPVAEALLA</sequence>
<gene>
    <name evidence="4" type="ORF">ACFPQB_01115</name>
</gene>
<evidence type="ECO:0000256" key="1">
    <source>
        <dbReference type="ARBA" id="ARBA00022679"/>
    </source>
</evidence>
<keyword evidence="2 4" id="KW-0548">Nucleotidyltransferase</keyword>
<keyword evidence="5" id="KW-1185">Reference proteome</keyword>
<dbReference type="Gene3D" id="3.90.550.10">
    <property type="entry name" value="Spore Coat Polysaccharide Biosynthesis Protein SpsA, Chain A"/>
    <property type="match status" value="1"/>
</dbReference>
<comment type="caution">
    <text evidence="4">The sequence shown here is derived from an EMBL/GenBank/DDBJ whole genome shotgun (WGS) entry which is preliminary data.</text>
</comment>
<protein>
    <submittedName>
        <fullName evidence="4">2-C-methyl-D-erythritol 4-phosphate cytidylyltransferase</fullName>
    </submittedName>
</protein>